<gene>
    <name evidence="2" type="ORF">CI109_100006</name>
</gene>
<dbReference type="KEGG" id="ksn:43591312"/>
<organism evidence="2 3">
    <name type="scientific">Kwoniella shandongensis</name>
    <dbReference type="NCBI Taxonomy" id="1734106"/>
    <lineage>
        <taxon>Eukaryota</taxon>
        <taxon>Fungi</taxon>
        <taxon>Dikarya</taxon>
        <taxon>Basidiomycota</taxon>
        <taxon>Agaricomycotina</taxon>
        <taxon>Tremellomycetes</taxon>
        <taxon>Tremellales</taxon>
        <taxon>Cryptococcaceae</taxon>
        <taxon>Kwoniella</taxon>
    </lineage>
</organism>
<evidence type="ECO:0000313" key="2">
    <source>
        <dbReference type="EMBL" id="WWD15584.1"/>
    </source>
</evidence>
<dbReference type="EMBL" id="CP144051">
    <property type="protein sequence ID" value="WWD15584.1"/>
    <property type="molecule type" value="Genomic_DNA"/>
</dbReference>
<evidence type="ECO:0008006" key="4">
    <source>
        <dbReference type="Google" id="ProtNLM"/>
    </source>
</evidence>
<dbReference type="GeneID" id="43591312"/>
<feature type="transmembrane region" description="Helical" evidence="1">
    <location>
        <begin position="12"/>
        <end position="28"/>
    </location>
</feature>
<dbReference type="SUPFAM" id="SSF52266">
    <property type="entry name" value="SGNH hydrolase"/>
    <property type="match status" value="1"/>
</dbReference>
<keyword evidence="1" id="KW-1133">Transmembrane helix</keyword>
<dbReference type="InterPro" id="IPR036514">
    <property type="entry name" value="SGNH_hydro_sf"/>
</dbReference>
<keyword evidence="1" id="KW-0812">Transmembrane</keyword>
<protein>
    <recommendedName>
        <fullName evidence="4">SGNH hydrolase-type esterase domain-containing protein</fullName>
    </recommendedName>
</protein>
<dbReference type="Proteomes" id="UP000322225">
    <property type="component" value="Chromosome 1"/>
</dbReference>
<sequence>MYIPVSPSRRPHALLALLSGIVLILYLHNTHQPRPSFIPNPFWGSPSTSTSGKGGIVGLEEDDYRVRDRIERMRGYCEIDGELEKEYGRTNLRLSRAYEGSHHRFTRFLHKALRGEPLVISVIGGSITKGHHVEKDEIWFHRFWQWLDDYVGEDVQVTEVNGAAPATGSDYFSFCFPLHIPANSDLVLVELAVNDEGILQHVENMENLLRGLLEMPNRPAVMLVEAMAFSSGGMGGGGGRMHLPVAQYYDVPVINQRHPLANHFARYPQLVRPYFTVDGWGNPDTRHFNGRGHRDLGMLIASFVKDVACEMLSEQDFAVPPPDTTDDVSPLLSTIAQTTSDQNQTPEDAQLQDERLAEQQISWPEHSRSWRDNPREDQHVGELMPGMWSTPLEYGLMPRMRILNGWNPDPNFIVPPFHPTCLSTRAKEPQFNLTPSANVGWEHWVHPEHLDKPYMVARTPGATISFEMETNVGVVKMYSLKSKTFGLGTIECWVDGEKDRSVKIVGWWDKGDINIGRFDSIRDNLPPGQHTVTCEVLEETSDPDGGHEFRLISMMR</sequence>
<reference evidence="2" key="2">
    <citation type="submission" date="2024-01" db="EMBL/GenBank/DDBJ databases">
        <title>Comparative genomics of Cryptococcus and Kwoniella reveals pathogenesis evolution and contrasting modes of karyotype evolution via chromosome fusion or intercentromeric recombination.</title>
        <authorList>
            <person name="Coelho M.A."/>
            <person name="David-Palma M."/>
            <person name="Shea T."/>
            <person name="Bowers K."/>
            <person name="McGinley-Smith S."/>
            <person name="Mohammad A.W."/>
            <person name="Gnirke A."/>
            <person name="Yurkov A.M."/>
            <person name="Nowrousian M."/>
            <person name="Sun S."/>
            <person name="Cuomo C.A."/>
            <person name="Heitman J."/>
        </authorList>
    </citation>
    <scope>NUCLEOTIDE SEQUENCE</scope>
    <source>
        <strain evidence="2">CBS 12478</strain>
    </source>
</reference>
<dbReference type="PANTHER" id="PTHR34407">
    <property type="entry name" value="EXPRESSED PROTEIN"/>
    <property type="match status" value="1"/>
</dbReference>
<dbReference type="AlphaFoldDB" id="A0AAJ8LEB7"/>
<dbReference type="PANTHER" id="PTHR34407:SF1">
    <property type="entry name" value="SGNH HYDROLASE-TYPE ESTERASE DOMAIN-CONTAINING PROTEIN"/>
    <property type="match status" value="1"/>
</dbReference>
<dbReference type="CDD" id="cd00229">
    <property type="entry name" value="SGNH_hydrolase"/>
    <property type="match status" value="1"/>
</dbReference>
<dbReference type="Gene3D" id="3.40.50.1110">
    <property type="entry name" value="SGNH hydrolase"/>
    <property type="match status" value="1"/>
</dbReference>
<reference evidence="2" key="1">
    <citation type="submission" date="2017-08" db="EMBL/GenBank/DDBJ databases">
        <authorList>
            <person name="Cuomo C."/>
            <person name="Billmyre B."/>
            <person name="Heitman J."/>
        </authorList>
    </citation>
    <scope>NUCLEOTIDE SEQUENCE</scope>
    <source>
        <strain evidence="2">CBS 12478</strain>
    </source>
</reference>
<keyword evidence="1" id="KW-0472">Membrane</keyword>
<name>A0AAJ8LEB7_9TREE</name>
<evidence type="ECO:0000256" key="1">
    <source>
        <dbReference type="SAM" id="Phobius"/>
    </source>
</evidence>
<proteinExistence type="predicted"/>
<accession>A0AAJ8LEB7</accession>
<keyword evidence="3" id="KW-1185">Reference proteome</keyword>
<evidence type="ECO:0000313" key="3">
    <source>
        <dbReference type="Proteomes" id="UP000322225"/>
    </source>
</evidence>
<dbReference type="RefSeq" id="XP_031858641.2">
    <property type="nucleotide sequence ID" value="XM_032007144.2"/>
</dbReference>